<feature type="region of interest" description="Disordered" evidence="3">
    <location>
        <begin position="384"/>
        <end position="408"/>
    </location>
</feature>
<dbReference type="SUPFAM" id="SSF53756">
    <property type="entry name" value="UDP-Glycosyltransferase/glycogen phosphorylase"/>
    <property type="match status" value="1"/>
</dbReference>
<dbReference type="GO" id="GO:1901137">
    <property type="term" value="P:carbohydrate derivative biosynthetic process"/>
    <property type="evidence" value="ECO:0007669"/>
    <property type="project" value="UniProtKB-ARBA"/>
</dbReference>
<gene>
    <name evidence="5" type="ORF">SAMN05216251_102455</name>
</gene>
<organism evidence="5 6">
    <name type="scientific">Actinacidiphila alni</name>
    <dbReference type="NCBI Taxonomy" id="380248"/>
    <lineage>
        <taxon>Bacteria</taxon>
        <taxon>Bacillati</taxon>
        <taxon>Actinomycetota</taxon>
        <taxon>Actinomycetes</taxon>
        <taxon>Kitasatosporales</taxon>
        <taxon>Streptomycetaceae</taxon>
        <taxon>Actinacidiphila</taxon>
    </lineage>
</organism>
<protein>
    <submittedName>
        <fullName evidence="5">Glycosyltransferase involved in cell wall bisynthesis</fullName>
    </submittedName>
</protein>
<evidence type="ECO:0000256" key="3">
    <source>
        <dbReference type="SAM" id="MobiDB-lite"/>
    </source>
</evidence>
<dbReference type="GO" id="GO:0016758">
    <property type="term" value="F:hexosyltransferase activity"/>
    <property type="evidence" value="ECO:0007669"/>
    <property type="project" value="TreeGrafter"/>
</dbReference>
<evidence type="ECO:0000313" key="6">
    <source>
        <dbReference type="Proteomes" id="UP000199323"/>
    </source>
</evidence>
<dbReference type="Proteomes" id="UP000199323">
    <property type="component" value="Unassembled WGS sequence"/>
</dbReference>
<reference evidence="5 6" key="1">
    <citation type="submission" date="2016-10" db="EMBL/GenBank/DDBJ databases">
        <authorList>
            <person name="de Groot N.N."/>
        </authorList>
    </citation>
    <scope>NUCLEOTIDE SEQUENCE [LARGE SCALE GENOMIC DNA]</scope>
    <source>
        <strain evidence="5 6">CGMCC 4.3510</strain>
    </source>
</reference>
<dbReference type="EMBL" id="FONG01000002">
    <property type="protein sequence ID" value="SFE31087.1"/>
    <property type="molecule type" value="Genomic_DNA"/>
</dbReference>
<dbReference type="Gene3D" id="3.40.50.2000">
    <property type="entry name" value="Glycogen Phosphorylase B"/>
    <property type="match status" value="2"/>
</dbReference>
<dbReference type="PANTHER" id="PTHR45947">
    <property type="entry name" value="SULFOQUINOVOSYL TRANSFERASE SQD2"/>
    <property type="match status" value="1"/>
</dbReference>
<dbReference type="InterPro" id="IPR050194">
    <property type="entry name" value="Glycosyltransferase_grp1"/>
</dbReference>
<sequence length="408" mass="42638">MRVLHIVTGLGIGGAEQQLRLLVRHLPATCESEVVTLTNPGPVADGLRADGVRVTHLGMGGNRDLAALPRLTSLIRAGRYDVVHTHLYRACVYGRIAARLAGVRAVVATEHSLGDSQIEGRPLTRGTRALYRGTERLGVGTVAVSATVARRLREWGVPEERIHVVPNGIDPDRFRFDPAVRAAARAQLGFSERTFVIGGVGRLVPGKNVDVLVRALPAVPAARLLIVGTGPEHDHLLRLARSLGVAPRVHLVGAAGGRDGAGVMPELPALLAAMDVFVSASREESFGLAMVEALAAGLPVLHMACPAIEDLPSAAAPGARRIGTDVRDLVAALHTHYARHTGPHAGPDAGARRLPVPAAVDSYHIARTAERVHALYAAATGTGPGPDSGAHVSEDIPAVTASPAGLKK</sequence>
<keyword evidence="6" id="KW-1185">Reference proteome</keyword>
<keyword evidence="1" id="KW-0328">Glycosyltransferase</keyword>
<dbReference type="RefSeq" id="WP_093712101.1">
    <property type="nucleotide sequence ID" value="NZ_FONG01000002.1"/>
</dbReference>
<dbReference type="OrthoDB" id="3646807at2"/>
<keyword evidence="2 5" id="KW-0808">Transferase</keyword>
<accession>A0A1I1ZHC6</accession>
<name>A0A1I1ZHC6_9ACTN</name>
<dbReference type="Pfam" id="PF13692">
    <property type="entry name" value="Glyco_trans_1_4"/>
    <property type="match status" value="1"/>
</dbReference>
<dbReference type="Pfam" id="PF13439">
    <property type="entry name" value="Glyco_transf_4"/>
    <property type="match status" value="1"/>
</dbReference>
<evidence type="ECO:0000256" key="2">
    <source>
        <dbReference type="ARBA" id="ARBA00022679"/>
    </source>
</evidence>
<dbReference type="AlphaFoldDB" id="A0A1I1ZHC6"/>
<feature type="domain" description="Glycosyltransferase subfamily 4-like N-terminal" evidence="4">
    <location>
        <begin position="12"/>
        <end position="173"/>
    </location>
</feature>
<dbReference type="STRING" id="380248.SAMN05216251_102455"/>
<evidence type="ECO:0000256" key="1">
    <source>
        <dbReference type="ARBA" id="ARBA00022676"/>
    </source>
</evidence>
<dbReference type="InterPro" id="IPR028098">
    <property type="entry name" value="Glyco_trans_4-like_N"/>
</dbReference>
<dbReference type="PANTHER" id="PTHR45947:SF3">
    <property type="entry name" value="SULFOQUINOVOSYL TRANSFERASE SQD2"/>
    <property type="match status" value="1"/>
</dbReference>
<evidence type="ECO:0000259" key="4">
    <source>
        <dbReference type="Pfam" id="PF13439"/>
    </source>
</evidence>
<evidence type="ECO:0000313" key="5">
    <source>
        <dbReference type="EMBL" id="SFE31087.1"/>
    </source>
</evidence>
<proteinExistence type="predicted"/>